<keyword evidence="2 3" id="KW-0648">Protein biosynthesis</keyword>
<evidence type="ECO:0000256" key="2">
    <source>
        <dbReference type="ARBA" id="ARBA00022917"/>
    </source>
</evidence>
<comment type="function">
    <text evidence="3">Responsible for the release of ribosomes from messenger RNA at the termination of protein biosynthesis. May increase the efficiency of translation by recycling ribosomes from one round of translation to another.</text>
</comment>
<dbReference type="GO" id="GO:0005737">
    <property type="term" value="C:cytoplasm"/>
    <property type="evidence" value="ECO:0007669"/>
    <property type="project" value="UniProtKB-SubCell"/>
</dbReference>
<dbReference type="AlphaFoldDB" id="A0A0G0LHD6"/>
<dbReference type="EMBL" id="LBVO01000005">
    <property type="protein sequence ID" value="KKQ90477.1"/>
    <property type="molecule type" value="Genomic_DNA"/>
</dbReference>
<evidence type="ECO:0000256" key="3">
    <source>
        <dbReference type="HAMAP-Rule" id="MF_00040"/>
    </source>
</evidence>
<dbReference type="PANTHER" id="PTHR20982:SF3">
    <property type="entry name" value="MITOCHONDRIAL RIBOSOME RECYCLING FACTOR PSEUDO 1"/>
    <property type="match status" value="1"/>
</dbReference>
<comment type="similarity">
    <text evidence="1 3">Belongs to the RRF family.</text>
</comment>
<dbReference type="Proteomes" id="UP000033934">
    <property type="component" value="Unassembled WGS sequence"/>
</dbReference>
<feature type="domain" description="Ribosome recycling factor" evidence="4">
    <location>
        <begin position="20"/>
        <end position="183"/>
    </location>
</feature>
<accession>A0A0G0LHD6</accession>
<dbReference type="NCBIfam" id="TIGR00496">
    <property type="entry name" value="frr"/>
    <property type="match status" value="1"/>
</dbReference>
<evidence type="ECO:0000313" key="5">
    <source>
        <dbReference type="EMBL" id="KKQ90477.1"/>
    </source>
</evidence>
<comment type="subcellular location">
    <subcellularLocation>
        <location evidence="3">Cytoplasm</location>
    </subcellularLocation>
</comment>
<dbReference type="InterPro" id="IPR036191">
    <property type="entry name" value="RRF_sf"/>
</dbReference>
<name>A0A0G0LHD6_9BACT</name>
<organism evidence="5 6">
    <name type="scientific">Berkelbacteria bacterium GW2011_GWA2_38_9</name>
    <dbReference type="NCBI Taxonomy" id="1618334"/>
    <lineage>
        <taxon>Bacteria</taxon>
        <taxon>Candidatus Berkelbacteria</taxon>
    </lineage>
</organism>
<dbReference type="Pfam" id="PF01765">
    <property type="entry name" value="RRF"/>
    <property type="match status" value="1"/>
</dbReference>
<dbReference type="PANTHER" id="PTHR20982">
    <property type="entry name" value="RIBOSOME RECYCLING FACTOR"/>
    <property type="match status" value="1"/>
</dbReference>
<proteinExistence type="inferred from homology"/>
<dbReference type="FunFam" id="3.30.1360.40:FF:000001">
    <property type="entry name" value="Ribosome-recycling factor"/>
    <property type="match status" value="1"/>
</dbReference>
<evidence type="ECO:0000259" key="4">
    <source>
        <dbReference type="Pfam" id="PF01765"/>
    </source>
</evidence>
<dbReference type="InterPro" id="IPR002661">
    <property type="entry name" value="Ribosome_recyc_fac"/>
</dbReference>
<protein>
    <recommendedName>
        <fullName evidence="3">Ribosome-recycling factor</fullName>
        <shortName evidence="3">RRF</shortName>
    </recommendedName>
    <alternativeName>
        <fullName evidence="3">Ribosome-releasing factor</fullName>
    </alternativeName>
</protein>
<sequence length="185" mass="21239">MVNEAIRHIKPKMVSAIEYLEERLKNVRTGRAQASLVEDIAVNYYGSEQALKSVAQIMVPESNQIVIQPFDRESLGDIRLAIVNSDLGLTPTDDGHTIRISVPPLTAERRSELIKFIKKLGEETRISLRNQREETWKEVKKAHKDKTIADDDLTWAKDELDKLIDEYNREVELKIKSKEDALMKI</sequence>
<evidence type="ECO:0000256" key="1">
    <source>
        <dbReference type="ARBA" id="ARBA00005912"/>
    </source>
</evidence>
<dbReference type="Gene3D" id="3.30.1360.40">
    <property type="match status" value="1"/>
</dbReference>
<dbReference type="InterPro" id="IPR023584">
    <property type="entry name" value="Ribosome_recyc_fac_dom"/>
</dbReference>
<dbReference type="HAMAP" id="MF_00040">
    <property type="entry name" value="RRF"/>
    <property type="match status" value="1"/>
</dbReference>
<reference evidence="5 6" key="1">
    <citation type="journal article" date="2015" name="Nature">
        <title>rRNA introns, odd ribosomes, and small enigmatic genomes across a large radiation of phyla.</title>
        <authorList>
            <person name="Brown C.T."/>
            <person name="Hug L.A."/>
            <person name="Thomas B.C."/>
            <person name="Sharon I."/>
            <person name="Castelle C.J."/>
            <person name="Singh A."/>
            <person name="Wilkins M.J."/>
            <person name="Williams K.H."/>
            <person name="Banfield J.F."/>
        </authorList>
    </citation>
    <scope>NUCLEOTIDE SEQUENCE [LARGE SCALE GENOMIC DNA]</scope>
</reference>
<comment type="caution">
    <text evidence="5">The sequence shown here is derived from an EMBL/GenBank/DDBJ whole genome shotgun (WGS) entry which is preliminary data.</text>
</comment>
<gene>
    <name evidence="3" type="primary">frr</name>
    <name evidence="5" type="ORF">UT11_C0005G0018</name>
</gene>
<keyword evidence="3" id="KW-0963">Cytoplasm</keyword>
<evidence type="ECO:0000313" key="6">
    <source>
        <dbReference type="Proteomes" id="UP000033934"/>
    </source>
</evidence>
<dbReference type="GO" id="GO:0006415">
    <property type="term" value="P:translational termination"/>
    <property type="evidence" value="ECO:0007669"/>
    <property type="project" value="UniProtKB-UniRule"/>
</dbReference>
<dbReference type="GO" id="GO:0043023">
    <property type="term" value="F:ribosomal large subunit binding"/>
    <property type="evidence" value="ECO:0007669"/>
    <property type="project" value="TreeGrafter"/>
</dbReference>
<dbReference type="CDD" id="cd00520">
    <property type="entry name" value="RRF"/>
    <property type="match status" value="1"/>
</dbReference>
<dbReference type="SUPFAM" id="SSF55194">
    <property type="entry name" value="Ribosome recycling factor, RRF"/>
    <property type="match status" value="1"/>
</dbReference>
<dbReference type="Gene3D" id="1.10.132.20">
    <property type="entry name" value="Ribosome-recycling factor"/>
    <property type="match status" value="1"/>
</dbReference>